<evidence type="ECO:0000259" key="3">
    <source>
        <dbReference type="PROSITE" id="PS50109"/>
    </source>
</evidence>
<dbReference type="EC" id="2.7.13.3" evidence="2"/>
<evidence type="ECO:0000256" key="2">
    <source>
        <dbReference type="ARBA" id="ARBA00012438"/>
    </source>
</evidence>
<keyword evidence="4" id="KW-0808">Transferase</keyword>
<reference evidence="4 5" key="2">
    <citation type="submission" date="2020-04" db="EMBL/GenBank/DDBJ databases">
        <title>Complete genome sequence of Alteromonas pelagimontana 5.12T.</title>
        <authorList>
            <person name="Sinha R.K."/>
            <person name="Krishnan K.P."/>
            <person name="Kurian J.P."/>
        </authorList>
    </citation>
    <scope>NUCLEOTIDE SEQUENCE [LARGE SCALE GENOMIC DNA]</scope>
    <source>
        <strain evidence="4 5">5.12</strain>
    </source>
</reference>
<keyword evidence="5" id="KW-1185">Reference proteome</keyword>
<sequence length="237" mass="26011">MTTQSKADISSPSSIDFSSVLAAAVHDMKNSLCLLIQSIENLSANIPIANTGAHEQVANVHYEASRLNTNLVQILSLYRAELNNLPITVDECFMDDLFEDVMGSVQVYMEQKNLQVDVQSHAGLSWYLDSELIYLLINDVMINAMRYGTAKIRLQAFKKDDYLIIRIEDDGPGYPQAMLDNSHTALANFSVSQGRTGLGLFFARMIASAHTQGKRCGEISLSNGGTLGGSVFEVKLP</sequence>
<feature type="domain" description="Histidine kinase" evidence="3">
    <location>
        <begin position="23"/>
        <end position="237"/>
    </location>
</feature>
<dbReference type="InterPro" id="IPR005467">
    <property type="entry name" value="His_kinase_dom"/>
</dbReference>
<dbReference type="InterPro" id="IPR004358">
    <property type="entry name" value="Sig_transdc_His_kin-like_C"/>
</dbReference>
<reference evidence="5" key="1">
    <citation type="submission" date="2014-12" db="EMBL/GenBank/DDBJ databases">
        <title>Complete genome sequence of a multi-drug resistant Klebsiella pneumoniae.</title>
        <authorList>
            <person name="Hua X."/>
            <person name="Chen Q."/>
            <person name="Li X."/>
            <person name="Feng Y."/>
            <person name="Ruan Z."/>
            <person name="Yu Y."/>
        </authorList>
    </citation>
    <scope>NUCLEOTIDE SEQUENCE [LARGE SCALE GENOMIC DNA]</scope>
    <source>
        <strain evidence="5">5.12</strain>
    </source>
</reference>
<evidence type="ECO:0000313" key="4">
    <source>
        <dbReference type="EMBL" id="QJR82580.1"/>
    </source>
</evidence>
<dbReference type="InterPro" id="IPR036890">
    <property type="entry name" value="HATPase_C_sf"/>
</dbReference>
<dbReference type="PANTHER" id="PTHR45569:SF1">
    <property type="entry name" value="SENSOR PROTEIN KDPD"/>
    <property type="match status" value="1"/>
</dbReference>
<dbReference type="SUPFAM" id="SSF55874">
    <property type="entry name" value="ATPase domain of HSP90 chaperone/DNA topoisomerase II/histidine kinase"/>
    <property type="match status" value="1"/>
</dbReference>
<dbReference type="GO" id="GO:0000155">
    <property type="term" value="F:phosphorelay sensor kinase activity"/>
    <property type="evidence" value="ECO:0007669"/>
    <property type="project" value="TreeGrafter"/>
</dbReference>
<evidence type="ECO:0000256" key="1">
    <source>
        <dbReference type="ARBA" id="ARBA00000085"/>
    </source>
</evidence>
<dbReference type="PANTHER" id="PTHR45569">
    <property type="entry name" value="SENSOR PROTEIN KDPD"/>
    <property type="match status" value="1"/>
</dbReference>
<dbReference type="PROSITE" id="PS50109">
    <property type="entry name" value="HIS_KIN"/>
    <property type="match status" value="1"/>
</dbReference>
<dbReference type="GO" id="GO:0005886">
    <property type="term" value="C:plasma membrane"/>
    <property type="evidence" value="ECO:0007669"/>
    <property type="project" value="TreeGrafter"/>
</dbReference>
<dbReference type="RefSeq" id="WP_075609440.1">
    <property type="nucleotide sequence ID" value="NZ_CP052766.1"/>
</dbReference>
<comment type="catalytic activity">
    <reaction evidence="1">
        <text>ATP + protein L-histidine = ADP + protein N-phospho-L-histidine.</text>
        <dbReference type="EC" id="2.7.13.3"/>
    </reaction>
</comment>
<dbReference type="KEGG" id="apel:CA267_018380"/>
<dbReference type="Gene3D" id="3.30.565.10">
    <property type="entry name" value="Histidine kinase-like ATPase, C-terminal domain"/>
    <property type="match status" value="1"/>
</dbReference>
<dbReference type="OrthoDB" id="9122109at2"/>
<dbReference type="PRINTS" id="PR00344">
    <property type="entry name" value="BCTRLSENSOR"/>
</dbReference>
<dbReference type="EMBL" id="CP052766">
    <property type="protein sequence ID" value="QJR82580.1"/>
    <property type="molecule type" value="Genomic_DNA"/>
</dbReference>
<name>A0A6M4MJ06_9ALTE</name>
<proteinExistence type="predicted"/>
<gene>
    <name evidence="4" type="ORF">CA267_018380</name>
</gene>
<evidence type="ECO:0000313" key="5">
    <source>
        <dbReference type="Proteomes" id="UP000219285"/>
    </source>
</evidence>
<keyword evidence="4" id="KW-0418">Kinase</keyword>
<protein>
    <recommendedName>
        <fullName evidence="2">histidine kinase</fullName>
        <ecNumber evidence="2">2.7.13.3</ecNumber>
    </recommendedName>
</protein>
<organism evidence="4 5">
    <name type="scientific">Alteromonas pelagimontana</name>
    <dbReference type="NCBI Taxonomy" id="1858656"/>
    <lineage>
        <taxon>Bacteria</taxon>
        <taxon>Pseudomonadati</taxon>
        <taxon>Pseudomonadota</taxon>
        <taxon>Gammaproteobacteria</taxon>
        <taxon>Alteromonadales</taxon>
        <taxon>Alteromonadaceae</taxon>
        <taxon>Alteromonas/Salinimonas group</taxon>
        <taxon>Alteromonas</taxon>
    </lineage>
</organism>
<dbReference type="SMART" id="SM00387">
    <property type="entry name" value="HATPase_c"/>
    <property type="match status" value="1"/>
</dbReference>
<dbReference type="InterPro" id="IPR052023">
    <property type="entry name" value="Histidine_kinase_KdpD"/>
</dbReference>
<accession>A0A6M4MJ06</accession>
<dbReference type="Proteomes" id="UP000219285">
    <property type="component" value="Chromosome"/>
</dbReference>
<dbReference type="Pfam" id="PF02518">
    <property type="entry name" value="HATPase_c"/>
    <property type="match status" value="1"/>
</dbReference>
<dbReference type="InterPro" id="IPR003594">
    <property type="entry name" value="HATPase_dom"/>
</dbReference>
<dbReference type="AlphaFoldDB" id="A0A6M4MJ06"/>